<evidence type="ECO:0000256" key="4">
    <source>
        <dbReference type="ARBA" id="ARBA00022529"/>
    </source>
</evidence>
<feature type="domain" description="Frog antimicrobial peptide brevinin-2/esculentin type" evidence="9">
    <location>
        <begin position="53"/>
        <end position="84"/>
    </location>
</feature>
<reference evidence="10" key="1">
    <citation type="submission" date="2012-12" db="EMBL/GenBank/DDBJ databases">
        <title>Cloning and Functional Characterization of Host Defense Peptides from the skin of Chinese Odorous frog, Odorrana margaratae.</title>
        <authorList>
            <person name="Wang Y."/>
            <person name="Ling G."/>
            <person name="Gao J."/>
        </authorList>
    </citation>
    <scope>NUCLEOTIDE SEQUENCE</scope>
    <source>
        <tissue evidence="10">Skin</tissue>
    </source>
</reference>
<feature type="chain" id="PRO_5001647880" evidence="7">
    <location>
        <begin position="23"/>
        <end position="84"/>
    </location>
</feature>
<proteinExistence type="evidence at transcript level"/>
<sequence>MLTLKKPLLLTVLLGIISLSLCEQERAADEDEGSEIKRGLFSKFAGKGIKNLIFKGVKNIGKEVGMDVIRTGIDVAGCKIKGEC</sequence>
<keyword evidence="4" id="KW-0929">Antimicrobial</keyword>
<organism evidence="10">
    <name type="scientific">Odorrana margaretae</name>
    <name type="common">Chinese frog</name>
    <name type="synonym">Rana margaratae</name>
    <dbReference type="NCBI Taxonomy" id="121156"/>
    <lineage>
        <taxon>Eukaryota</taxon>
        <taxon>Metazoa</taxon>
        <taxon>Chordata</taxon>
        <taxon>Craniata</taxon>
        <taxon>Vertebrata</taxon>
        <taxon>Euteleostomi</taxon>
        <taxon>Amphibia</taxon>
        <taxon>Batrachia</taxon>
        <taxon>Anura</taxon>
        <taxon>Neobatrachia</taxon>
        <taxon>Ranoidea</taxon>
        <taxon>Ranidae</taxon>
        <taxon>Odorrana</taxon>
    </lineage>
</organism>
<evidence type="ECO:0000259" key="8">
    <source>
        <dbReference type="Pfam" id="PF03032"/>
    </source>
</evidence>
<evidence type="ECO:0000256" key="1">
    <source>
        <dbReference type="ARBA" id="ARBA00004613"/>
    </source>
</evidence>
<dbReference type="GO" id="GO:0005576">
    <property type="term" value="C:extracellular region"/>
    <property type="evidence" value="ECO:0007669"/>
    <property type="project" value="UniProtKB-SubCell"/>
</dbReference>
<dbReference type="AlphaFoldDB" id="A0A067XJG7"/>
<feature type="signal peptide" evidence="7">
    <location>
        <begin position="1"/>
        <end position="22"/>
    </location>
</feature>
<evidence type="ECO:0000259" key="9">
    <source>
        <dbReference type="Pfam" id="PF08023"/>
    </source>
</evidence>
<dbReference type="InterPro" id="IPR012521">
    <property type="entry name" value="Antimicrobial_frog_2"/>
</dbReference>
<keyword evidence="6" id="KW-1015">Disulfide bond</keyword>
<name>A0A067XJG7_ODOMA</name>
<dbReference type="GO" id="GO:0050829">
    <property type="term" value="P:defense response to Gram-negative bacterium"/>
    <property type="evidence" value="ECO:0007669"/>
    <property type="project" value="UniProtKB-ARBA"/>
</dbReference>
<evidence type="ECO:0000256" key="6">
    <source>
        <dbReference type="ARBA" id="ARBA00023157"/>
    </source>
</evidence>
<comment type="subcellular location">
    <subcellularLocation>
        <location evidence="1">Secreted</location>
    </subcellularLocation>
</comment>
<evidence type="ECO:0000256" key="2">
    <source>
        <dbReference type="ARBA" id="ARBA00022446"/>
    </source>
</evidence>
<evidence type="ECO:0000256" key="7">
    <source>
        <dbReference type="SAM" id="SignalP"/>
    </source>
</evidence>
<evidence type="ECO:0000256" key="3">
    <source>
        <dbReference type="ARBA" id="ARBA00022525"/>
    </source>
</evidence>
<dbReference type="GO" id="GO:0050830">
    <property type="term" value="P:defense response to Gram-positive bacterium"/>
    <property type="evidence" value="ECO:0007669"/>
    <property type="project" value="UniProtKB-ARBA"/>
</dbReference>
<dbReference type="Pfam" id="PF08023">
    <property type="entry name" value="Antimicrobial_2"/>
    <property type="match status" value="1"/>
</dbReference>
<evidence type="ECO:0000313" key="10">
    <source>
        <dbReference type="EMBL" id="AGG19106.1"/>
    </source>
</evidence>
<feature type="domain" description="Frog antimicrobial peptide propeptide" evidence="8">
    <location>
        <begin position="3"/>
        <end position="38"/>
    </location>
</feature>
<keyword evidence="2" id="KW-0878">Amphibian defense peptide</keyword>
<accession>A0A067XJG7</accession>
<evidence type="ECO:0000256" key="5">
    <source>
        <dbReference type="ARBA" id="ARBA00022729"/>
    </source>
</evidence>
<dbReference type="EMBL" id="KC427242">
    <property type="protein sequence ID" value="AGG19106.1"/>
    <property type="molecule type" value="mRNA"/>
</dbReference>
<keyword evidence="5 7" id="KW-0732">Signal</keyword>
<dbReference type="InterPro" id="IPR004275">
    <property type="entry name" value="Frog_antimicrobial_propeptide"/>
</dbReference>
<protein>
    <submittedName>
        <fullName evidence="10">Host defense peptide esculentin-1-RA2</fullName>
    </submittedName>
</protein>
<keyword evidence="3" id="KW-0964">Secreted</keyword>
<dbReference type="Pfam" id="PF03032">
    <property type="entry name" value="FSAP_sig_propep"/>
    <property type="match status" value="1"/>
</dbReference>